<dbReference type="InterPro" id="IPR029058">
    <property type="entry name" value="AB_hydrolase_fold"/>
</dbReference>
<keyword evidence="4" id="KW-1185">Reference proteome</keyword>
<reference evidence="3 4" key="1">
    <citation type="submission" date="2018-09" db="EMBL/GenBank/DDBJ databases">
        <title>A high-quality reference genome of wild soybean provides a powerful tool to mine soybean genomes.</title>
        <authorList>
            <person name="Xie M."/>
            <person name="Chung C.Y.L."/>
            <person name="Li M.-W."/>
            <person name="Wong F.-L."/>
            <person name="Chan T.-F."/>
            <person name="Lam H.-M."/>
        </authorList>
    </citation>
    <scope>NUCLEOTIDE SEQUENCE [LARGE SCALE GENOMIC DNA]</scope>
    <source>
        <strain evidence="4">cv. W05</strain>
        <tissue evidence="3">Hypocotyl of etiolated seedlings</tissue>
    </source>
</reference>
<evidence type="ECO:0000256" key="2">
    <source>
        <dbReference type="SAM" id="SignalP"/>
    </source>
</evidence>
<feature type="chain" id="PRO_5019213225" evidence="2">
    <location>
        <begin position="25"/>
        <end position="490"/>
    </location>
</feature>
<dbReference type="GO" id="GO:0019748">
    <property type="term" value="P:secondary metabolic process"/>
    <property type="evidence" value="ECO:0007669"/>
    <property type="project" value="TreeGrafter"/>
</dbReference>
<name>A0A445F0L2_GLYSO</name>
<evidence type="ECO:0000313" key="3">
    <source>
        <dbReference type="EMBL" id="RZB42358.1"/>
    </source>
</evidence>
<dbReference type="Proteomes" id="UP000289340">
    <property type="component" value="Chromosome 20"/>
</dbReference>
<dbReference type="FunFam" id="3.40.50.1820:FF:000072">
    <property type="entry name" value="Serine carboxypeptidase-like 19"/>
    <property type="match status" value="1"/>
</dbReference>
<organism evidence="3 4">
    <name type="scientific">Glycine soja</name>
    <name type="common">Wild soybean</name>
    <dbReference type="NCBI Taxonomy" id="3848"/>
    <lineage>
        <taxon>Eukaryota</taxon>
        <taxon>Viridiplantae</taxon>
        <taxon>Streptophyta</taxon>
        <taxon>Embryophyta</taxon>
        <taxon>Tracheophyta</taxon>
        <taxon>Spermatophyta</taxon>
        <taxon>Magnoliopsida</taxon>
        <taxon>eudicotyledons</taxon>
        <taxon>Gunneridae</taxon>
        <taxon>Pentapetalae</taxon>
        <taxon>rosids</taxon>
        <taxon>fabids</taxon>
        <taxon>Fabales</taxon>
        <taxon>Fabaceae</taxon>
        <taxon>Papilionoideae</taxon>
        <taxon>50 kb inversion clade</taxon>
        <taxon>NPAAA clade</taxon>
        <taxon>indigoferoid/millettioid clade</taxon>
        <taxon>Phaseoleae</taxon>
        <taxon>Glycine</taxon>
        <taxon>Glycine subgen. Soja</taxon>
    </lineage>
</organism>
<evidence type="ECO:0000256" key="1">
    <source>
        <dbReference type="ARBA" id="ARBA00009431"/>
    </source>
</evidence>
<keyword evidence="2" id="KW-0732">Signal</keyword>
<evidence type="ECO:0000313" key="4">
    <source>
        <dbReference type="Proteomes" id="UP000289340"/>
    </source>
</evidence>
<proteinExistence type="inferred from homology"/>
<dbReference type="Gene3D" id="3.40.50.1820">
    <property type="entry name" value="alpha/beta hydrolase"/>
    <property type="match status" value="1"/>
</dbReference>
<dbReference type="GO" id="GO:0006508">
    <property type="term" value="P:proteolysis"/>
    <property type="evidence" value="ECO:0007669"/>
    <property type="project" value="InterPro"/>
</dbReference>
<sequence length="490" mass="56436">MVKVWKPWCVLISVLHLFLHTTSSDFIVKNLPGFGDLPFTLNTGHRSSVMVVDSRSSIVDRQSSVVGDVSRTRQSPIINYRSPVIDRRSPITVTATYIYRYIGVGQREEVQLYYYFVESQRSPLNDPLLLWLVGGPGCSAHSAFFYENGPLMFNFHDFNGSFPQLLLNPHTWTKVLNILYVDAPVGTGYSYSKTQEGYYSNDEQLVEHMYDFFHKWLVDHPEFRSNPLYIGGGSYSGIVVLPLVQKVYEDYETGRSPILNIQGLVLASPRLDSFMDNNTKVEFAHQRTLISNELYESIKSNCNGDYVNLDPNNTKCMSDYEAYTELVRYINEYQILEPSCVIAPKENQRILSQELNYIHQTKFRCRDDLYAIGELWANDPHVQKALQVREGTKDHFQRCNRSAAYTWNVPSVVQYLHNLTNTNMRSLIYCTDLDMSIPYLSSLSIVKSLNLKFDMTWHPWFVDGQVAGYAEEYKKSEYHLTYAIVKVGNS</sequence>
<keyword evidence="3" id="KW-0645">Protease</keyword>
<keyword evidence="3" id="KW-0121">Carboxypeptidase</keyword>
<protein>
    <submittedName>
        <fullName evidence="3">Serine carboxypeptidase-like 17 isoform B</fullName>
    </submittedName>
</protein>
<dbReference type="PRINTS" id="PR00724">
    <property type="entry name" value="CRBOXYPTASEC"/>
</dbReference>
<dbReference type="SUPFAM" id="SSF53474">
    <property type="entry name" value="alpha/beta-Hydrolases"/>
    <property type="match status" value="1"/>
</dbReference>
<comment type="similarity">
    <text evidence="1">Belongs to the peptidase S10 family.</text>
</comment>
<dbReference type="GO" id="GO:0016747">
    <property type="term" value="F:acyltransferase activity, transferring groups other than amino-acyl groups"/>
    <property type="evidence" value="ECO:0007669"/>
    <property type="project" value="TreeGrafter"/>
</dbReference>
<dbReference type="InterPro" id="IPR001563">
    <property type="entry name" value="Peptidase_S10"/>
</dbReference>
<keyword evidence="3" id="KW-0378">Hydrolase</keyword>
<dbReference type="EMBL" id="QZWG01000020">
    <property type="protein sequence ID" value="RZB42358.1"/>
    <property type="molecule type" value="Genomic_DNA"/>
</dbReference>
<dbReference type="GO" id="GO:0004185">
    <property type="term" value="F:serine-type carboxypeptidase activity"/>
    <property type="evidence" value="ECO:0007669"/>
    <property type="project" value="InterPro"/>
</dbReference>
<dbReference type="Pfam" id="PF00450">
    <property type="entry name" value="Peptidase_S10"/>
    <property type="match status" value="1"/>
</dbReference>
<accession>A0A445F0L2</accession>
<dbReference type="PANTHER" id="PTHR11802">
    <property type="entry name" value="SERINE PROTEASE FAMILY S10 SERINE CARBOXYPEPTIDASE"/>
    <property type="match status" value="1"/>
</dbReference>
<dbReference type="PANTHER" id="PTHR11802:SF413">
    <property type="entry name" value="PEPTIDASE S10, SERINE CARBOXYPEPTIDASE, ALPHA_BETA HYDROLASE-RELATED"/>
    <property type="match status" value="1"/>
</dbReference>
<comment type="caution">
    <text evidence="3">The sequence shown here is derived from an EMBL/GenBank/DDBJ whole genome shotgun (WGS) entry which is preliminary data.</text>
</comment>
<dbReference type="AlphaFoldDB" id="A0A445F0L2"/>
<feature type="signal peptide" evidence="2">
    <location>
        <begin position="1"/>
        <end position="24"/>
    </location>
</feature>
<gene>
    <name evidence="3" type="ORF">D0Y65_053089</name>
</gene>